<evidence type="ECO:0000256" key="4">
    <source>
        <dbReference type="PROSITE-ProRule" id="PRU01363"/>
    </source>
</evidence>
<dbReference type="SUPFAM" id="SSF47336">
    <property type="entry name" value="ACP-like"/>
    <property type="match status" value="1"/>
</dbReference>
<dbReference type="GO" id="GO:0006633">
    <property type="term" value="P:fatty acid biosynthetic process"/>
    <property type="evidence" value="ECO:0007669"/>
    <property type="project" value="InterPro"/>
</dbReference>
<dbReference type="Pfam" id="PF02801">
    <property type="entry name" value="Ketoacyl-synt_C"/>
    <property type="match status" value="1"/>
</dbReference>
<dbReference type="SMART" id="SM00826">
    <property type="entry name" value="PKS_DH"/>
    <property type="match status" value="1"/>
</dbReference>
<dbReference type="Gene3D" id="3.40.366.10">
    <property type="entry name" value="Malonyl-Coenzyme A Acyl Carrier Protein, domain 2"/>
    <property type="match status" value="1"/>
</dbReference>
<dbReference type="SUPFAM" id="SSF55048">
    <property type="entry name" value="Probable ACP-binding domain of malonyl-CoA ACP transacylase"/>
    <property type="match status" value="1"/>
</dbReference>
<evidence type="ECO:0000259" key="6">
    <source>
        <dbReference type="PROSITE" id="PS52004"/>
    </source>
</evidence>
<dbReference type="Gene3D" id="3.30.70.3290">
    <property type="match status" value="1"/>
</dbReference>
<dbReference type="Pfam" id="PF14765">
    <property type="entry name" value="PS-DH"/>
    <property type="match status" value="1"/>
</dbReference>
<dbReference type="PROSITE" id="PS00012">
    <property type="entry name" value="PHOSPHOPANTETHEINE"/>
    <property type="match status" value="1"/>
</dbReference>
<dbReference type="InterPro" id="IPR018201">
    <property type="entry name" value="Ketoacyl_synth_AS"/>
</dbReference>
<dbReference type="Pfam" id="PF08659">
    <property type="entry name" value="KR"/>
    <property type="match status" value="1"/>
</dbReference>
<dbReference type="PANTHER" id="PTHR43775">
    <property type="entry name" value="FATTY ACID SYNTHASE"/>
    <property type="match status" value="1"/>
</dbReference>
<evidence type="ECO:0000256" key="1">
    <source>
        <dbReference type="ARBA" id="ARBA00022450"/>
    </source>
</evidence>
<dbReference type="InterPro" id="IPR014030">
    <property type="entry name" value="Ketoacyl_synth_N"/>
</dbReference>
<dbReference type="PROSITE" id="PS00606">
    <property type="entry name" value="KS3_1"/>
    <property type="match status" value="1"/>
</dbReference>
<dbReference type="GO" id="GO:0004312">
    <property type="term" value="F:fatty acid synthase activity"/>
    <property type="evidence" value="ECO:0007669"/>
    <property type="project" value="TreeGrafter"/>
</dbReference>
<dbReference type="SUPFAM" id="SSF51735">
    <property type="entry name" value="NAD(P)-binding Rossmann-fold domains"/>
    <property type="match status" value="2"/>
</dbReference>
<dbReference type="InterPro" id="IPR001227">
    <property type="entry name" value="Ac_transferase_dom_sf"/>
</dbReference>
<dbReference type="Gene3D" id="1.10.1200.10">
    <property type="entry name" value="ACP-like"/>
    <property type="match status" value="1"/>
</dbReference>
<proteinExistence type="predicted"/>
<gene>
    <name evidence="8" type="ORF">CFP75_22265</name>
</gene>
<dbReference type="InterPro" id="IPR016039">
    <property type="entry name" value="Thiolase-like"/>
</dbReference>
<dbReference type="Pfam" id="PF00698">
    <property type="entry name" value="Acyl_transf_1"/>
    <property type="match status" value="1"/>
</dbReference>
<dbReference type="InterPro" id="IPR042104">
    <property type="entry name" value="PKS_dehydratase_sf"/>
</dbReference>
<dbReference type="InterPro" id="IPR006162">
    <property type="entry name" value="Ppantetheine_attach_site"/>
</dbReference>
<dbReference type="InterPro" id="IPR049552">
    <property type="entry name" value="PKS_DH_N"/>
</dbReference>
<dbReference type="InterPro" id="IPR013968">
    <property type="entry name" value="PKS_KR"/>
</dbReference>
<dbReference type="OrthoDB" id="9778690at2"/>
<dbReference type="InterPro" id="IPR016035">
    <property type="entry name" value="Acyl_Trfase/lysoPLipase"/>
</dbReference>
<feature type="domain" description="Carrier" evidence="5">
    <location>
        <begin position="1649"/>
        <end position="1723"/>
    </location>
</feature>
<dbReference type="PROSITE" id="PS50075">
    <property type="entry name" value="CARRIER"/>
    <property type="match status" value="1"/>
</dbReference>
<keyword evidence="9" id="KW-1185">Reference proteome</keyword>
<dbReference type="GO" id="GO:0071770">
    <property type="term" value="P:DIM/DIP cell wall layer assembly"/>
    <property type="evidence" value="ECO:0007669"/>
    <property type="project" value="TreeGrafter"/>
</dbReference>
<organism evidence="8 9">
    <name type="scientific">Amycolatopsis alba DSM 44262</name>
    <dbReference type="NCBI Taxonomy" id="1125972"/>
    <lineage>
        <taxon>Bacteria</taxon>
        <taxon>Bacillati</taxon>
        <taxon>Actinomycetota</taxon>
        <taxon>Actinomycetes</taxon>
        <taxon>Pseudonocardiales</taxon>
        <taxon>Pseudonocardiaceae</taxon>
        <taxon>Amycolatopsis</taxon>
    </lineage>
</organism>
<dbReference type="Pfam" id="PF00550">
    <property type="entry name" value="PP-binding"/>
    <property type="match status" value="1"/>
</dbReference>
<dbReference type="InterPro" id="IPR049551">
    <property type="entry name" value="PKS_DH_C"/>
</dbReference>
<dbReference type="InterPro" id="IPR014031">
    <property type="entry name" value="Ketoacyl_synth_C"/>
</dbReference>
<dbReference type="PANTHER" id="PTHR43775:SF37">
    <property type="entry name" value="SI:DKEY-61P9.11"/>
    <property type="match status" value="1"/>
</dbReference>
<dbReference type="InterPro" id="IPR036291">
    <property type="entry name" value="NAD(P)-bd_dom_sf"/>
</dbReference>
<dbReference type="Gene3D" id="3.40.50.720">
    <property type="entry name" value="NAD(P)-binding Rossmann-like Domain"/>
    <property type="match status" value="1"/>
</dbReference>
<dbReference type="SUPFAM" id="SSF52151">
    <property type="entry name" value="FabD/lysophospholipase-like"/>
    <property type="match status" value="1"/>
</dbReference>
<name>A0A229RNX0_AMYAL</name>
<dbReference type="RefSeq" id="WP_020629652.1">
    <property type="nucleotide sequence ID" value="NZ_KB913032.1"/>
</dbReference>
<dbReference type="InterPro" id="IPR020807">
    <property type="entry name" value="PKS_DH"/>
</dbReference>
<dbReference type="FunFam" id="3.40.47.10:FF:000019">
    <property type="entry name" value="Polyketide synthase type I"/>
    <property type="match status" value="1"/>
</dbReference>
<accession>A0A229RNX0</accession>
<keyword evidence="3" id="KW-0808">Transferase</keyword>
<reference evidence="8 9" key="1">
    <citation type="submission" date="2017-07" db="EMBL/GenBank/DDBJ databases">
        <title>Amycolatopsis alba DSM 44262 Genome sequencing and assembly.</title>
        <authorList>
            <person name="Kaur N."/>
            <person name="Mayilraj S."/>
        </authorList>
    </citation>
    <scope>NUCLEOTIDE SEQUENCE [LARGE SCALE GENOMIC DNA]</scope>
    <source>
        <strain evidence="8 9">DSM 44262</strain>
    </source>
</reference>
<dbReference type="SMART" id="SM00823">
    <property type="entry name" value="PKS_PP"/>
    <property type="match status" value="1"/>
</dbReference>
<sequence length="1726" mass="183614">MTEPIAIVGMAARVPGASSVEGLWELLCRGGNAISEVPPERFAVDDFYAAEPATPGRMMSRYGGFLEGIEEFDAEFFGISPREAECMDPQQRLLMEVAWEAFEDAGLTLDGVSALNASVLMGVITSDYWDRQAHRLEDLDVHTVGGSTRGGNAGRISYALNLRGLSVAVDAACSSSLVGVHLAVRSLRAGDCDVAFAGGVNMILNPDHAIGFSQGRMMAPDGQCKAFDARADGYVRSEGAAVVALKLLSRALEDGDRVHAVIRGSAASNDGHGETFMAPQVDGQSAGLRAAYADAALDPGSVGYVEAHGTGTSVGDPVEIGALQAVLGQARPPGSPLLVGSVKTNIGHTEGAAGAVGLIKAALCVRNGFIPGSLNFETPSPAIPWSDINVEVAAKPVHWFEENGPRRAGVSSFGITGTNVHVVLEEPPATETSPAGPADRPALLTLSARAEAALPHLAGAYRDLMSHKDFPLADVAYSAAVRRTHHAQRLAIVASSAEEAAERLDAYARGAYTEGVVTGDAEDDLDAAHPSAWVFPGQGGQWLGMGSDLVASDPVFAGKISACEVAMAPYVDWSLTEQLGASPEESLLARIDVAQPVIFAVQVALAAMWRDRGMAPDVVIGHSMGEVAAAHVAGILDLGDAAMLICRRSRLLRIVSGQGVMIAVDLSPAEAEKLVAGRTGVSLAVANGPASSVLAGGESAIAEILADLEARDVSWRRVKVDVASHSPQMDPLRAELLELLAPLKPRAGHTPLRSTVNGKIIDGTTMGPAYWMDNLREPVRFGDVVQGLAKEGVDTFVEFSPHPLLGSSVRQNLDHVGRPGVVVGTMARDCGGETTLLQAIAELYVAGRAIPFERLSGTGRYVPLPRYPWQRERYWRDELSLPDAEAASALATTTAVPAHPMIGTYLRLAPGDAYVWDVELDLNRLRYLAEHRVHDIPVLPGAAYHELALATGTQLHGATPFAVRDLRLERALFLSAETPARLQIRCTRETQGVYGWKCYTYDGEWLLLATAVLYAEPERAAPAAVNRPDPALFPGTVDIARHYAASAARGIVQTGPFRTLTSLRRSENRILAEFSVDPSIAGDLGKHVLHPALLDCALQPLMSLLLGEDVAHDTYLPVGTARFHGRGVPTPGASLWCAVTRTSPEGETDLVRGDYVIGDSTGRHLLTIEDFRLKRLGGDLPELFEQRARELRYDLSWVPLEPCARRALDGRVLVLGDEDAVRAEFASQGVEAVSATSGWKEVLETGDFGTVLYAHSGDSVDEAVVALELVQSLSALPSPPRLWFVTRSAQAVTDGASVDPAHTALWGLGRVVRYEIPDLRCSLIDLPKESSPSDLTALCAEISANGAEDEIALRDGVRHAARLTRGHLPEQSRTPVRADATYLITGGLGGVGLLTARWLVAQGARHLVLTGRNAPDEAVKEQLDTLTAGGAVVRTVRADVADHDRMAEVFAEIDGTMPPLRGVVHSAVVLDDGILTQLTPERFLSVMPPKVTGAWNLHLLTRERELDFFVLYSSAASLIGSPGQSNYAVANAFVDGLAHHRHAEGLPALGVNWGQWTATGRVAKADHDLRLDDRGFKGFAPADGLALLGRLLGGSQAQTAVMSFDPAVWAKDFPALRTGSLLRDFDTAPERPASGIDLVALEDDGSAQAAVSAYLCGQVATVVKARPDKVQGAQRLNRLGIDSLMAVQLRNRITEDLGAALPVAVFLQRRTIDQLAELVLTTLHES</sequence>
<dbReference type="GO" id="GO:0031177">
    <property type="term" value="F:phosphopantetheine binding"/>
    <property type="evidence" value="ECO:0007669"/>
    <property type="project" value="InterPro"/>
</dbReference>
<comment type="caution">
    <text evidence="8">The sequence shown here is derived from an EMBL/GenBank/DDBJ whole genome shotgun (WGS) entry which is preliminary data.</text>
</comment>
<dbReference type="Pfam" id="PF21089">
    <property type="entry name" value="PKS_DH_N"/>
    <property type="match status" value="1"/>
</dbReference>
<dbReference type="InterPro" id="IPR032821">
    <property type="entry name" value="PKS_assoc"/>
</dbReference>
<dbReference type="Pfam" id="PF16197">
    <property type="entry name" value="KAsynt_C_assoc"/>
    <property type="match status" value="1"/>
</dbReference>
<evidence type="ECO:0000256" key="3">
    <source>
        <dbReference type="ARBA" id="ARBA00022679"/>
    </source>
</evidence>
<dbReference type="Gene3D" id="3.40.47.10">
    <property type="match status" value="1"/>
</dbReference>
<dbReference type="Gene3D" id="3.10.129.110">
    <property type="entry name" value="Polyketide synthase dehydratase"/>
    <property type="match status" value="1"/>
</dbReference>
<dbReference type="InterPro" id="IPR014043">
    <property type="entry name" value="Acyl_transferase_dom"/>
</dbReference>
<dbReference type="InterPro" id="IPR050091">
    <property type="entry name" value="PKS_NRPS_Biosynth_Enz"/>
</dbReference>
<dbReference type="InterPro" id="IPR049900">
    <property type="entry name" value="PKS_mFAS_DH"/>
</dbReference>
<evidence type="ECO:0000313" key="9">
    <source>
        <dbReference type="Proteomes" id="UP000215563"/>
    </source>
</evidence>
<dbReference type="InterPro" id="IPR016036">
    <property type="entry name" value="Malonyl_transacylase_ACP-bd"/>
</dbReference>
<dbReference type="InterPro" id="IPR009081">
    <property type="entry name" value="PP-bd_ACP"/>
</dbReference>
<dbReference type="SUPFAM" id="SSF53901">
    <property type="entry name" value="Thiolase-like"/>
    <property type="match status" value="1"/>
</dbReference>
<dbReference type="GO" id="GO:0004315">
    <property type="term" value="F:3-oxoacyl-[acyl-carrier-protein] synthase activity"/>
    <property type="evidence" value="ECO:0007669"/>
    <property type="project" value="InterPro"/>
</dbReference>
<dbReference type="PROSITE" id="PS52004">
    <property type="entry name" value="KS3_2"/>
    <property type="match status" value="1"/>
</dbReference>
<dbReference type="GO" id="GO:0005737">
    <property type="term" value="C:cytoplasm"/>
    <property type="evidence" value="ECO:0007669"/>
    <property type="project" value="TreeGrafter"/>
</dbReference>
<feature type="region of interest" description="C-terminal hotdog fold" evidence="4">
    <location>
        <begin position="1032"/>
        <end position="1182"/>
    </location>
</feature>
<evidence type="ECO:0000313" key="8">
    <source>
        <dbReference type="EMBL" id="OXM48169.1"/>
    </source>
</evidence>
<dbReference type="Proteomes" id="UP000215563">
    <property type="component" value="Unassembled WGS sequence"/>
</dbReference>
<dbReference type="GO" id="GO:0005886">
    <property type="term" value="C:plasma membrane"/>
    <property type="evidence" value="ECO:0007669"/>
    <property type="project" value="TreeGrafter"/>
</dbReference>
<dbReference type="PROSITE" id="PS52019">
    <property type="entry name" value="PKS_MFAS_DH"/>
    <property type="match status" value="1"/>
</dbReference>
<evidence type="ECO:0000259" key="7">
    <source>
        <dbReference type="PROSITE" id="PS52019"/>
    </source>
</evidence>
<dbReference type="InterPro" id="IPR057326">
    <property type="entry name" value="KR_dom"/>
</dbReference>
<feature type="domain" description="PKS/mFAS DH" evidence="7">
    <location>
        <begin position="899"/>
        <end position="1182"/>
    </location>
</feature>
<dbReference type="CDD" id="cd00833">
    <property type="entry name" value="PKS"/>
    <property type="match status" value="1"/>
</dbReference>
<dbReference type="EMBL" id="NMQU01000065">
    <property type="protein sequence ID" value="OXM48169.1"/>
    <property type="molecule type" value="Genomic_DNA"/>
</dbReference>
<dbReference type="CDD" id="cd08955">
    <property type="entry name" value="KR_2_FAS_SDR_x"/>
    <property type="match status" value="1"/>
</dbReference>
<dbReference type="SMART" id="SM00827">
    <property type="entry name" value="PKS_AT"/>
    <property type="match status" value="1"/>
</dbReference>
<feature type="domain" description="Ketosynthase family 3 (KS3)" evidence="6">
    <location>
        <begin position="2"/>
        <end position="426"/>
    </location>
</feature>
<protein>
    <submittedName>
        <fullName evidence="8">Type I polyketide synthase</fullName>
    </submittedName>
</protein>
<feature type="active site" description="Proton donor; for dehydratase activity" evidence="4">
    <location>
        <position position="1095"/>
    </location>
</feature>
<dbReference type="SMART" id="SM00822">
    <property type="entry name" value="PKS_KR"/>
    <property type="match status" value="1"/>
</dbReference>
<keyword evidence="2" id="KW-0597">Phosphoprotein</keyword>
<dbReference type="SMART" id="SM00825">
    <property type="entry name" value="PKS_KS"/>
    <property type="match status" value="1"/>
</dbReference>
<evidence type="ECO:0000259" key="5">
    <source>
        <dbReference type="PROSITE" id="PS50075"/>
    </source>
</evidence>
<dbReference type="Pfam" id="PF00109">
    <property type="entry name" value="ketoacyl-synt"/>
    <property type="match status" value="1"/>
</dbReference>
<dbReference type="InterPro" id="IPR020841">
    <property type="entry name" value="PKS_Beta-ketoAc_synthase_dom"/>
</dbReference>
<keyword evidence="1" id="KW-0596">Phosphopantetheine</keyword>
<feature type="active site" description="Proton acceptor; for dehydratase activity" evidence="4">
    <location>
        <position position="931"/>
    </location>
</feature>
<feature type="region of interest" description="N-terminal hotdog fold" evidence="4">
    <location>
        <begin position="899"/>
        <end position="1020"/>
    </location>
</feature>
<dbReference type="InterPro" id="IPR036736">
    <property type="entry name" value="ACP-like_sf"/>
</dbReference>
<evidence type="ECO:0000256" key="2">
    <source>
        <dbReference type="ARBA" id="ARBA00022553"/>
    </source>
</evidence>
<dbReference type="InterPro" id="IPR020806">
    <property type="entry name" value="PKS_PP-bd"/>
</dbReference>